<proteinExistence type="predicted"/>
<evidence type="ECO:0000313" key="1">
    <source>
        <dbReference type="EMBL" id="SSX05198.1"/>
    </source>
</evidence>
<dbReference type="EMBL" id="UFQT01000593">
    <property type="protein sequence ID" value="SSX25559.1"/>
    <property type="molecule type" value="Genomic_DNA"/>
</dbReference>
<protein>
    <submittedName>
        <fullName evidence="1">CSON012465 protein</fullName>
    </submittedName>
</protein>
<organism evidence="1">
    <name type="scientific">Culicoides sonorensis</name>
    <name type="common">Biting midge</name>
    <dbReference type="NCBI Taxonomy" id="179676"/>
    <lineage>
        <taxon>Eukaryota</taxon>
        <taxon>Metazoa</taxon>
        <taxon>Ecdysozoa</taxon>
        <taxon>Arthropoda</taxon>
        <taxon>Hexapoda</taxon>
        <taxon>Insecta</taxon>
        <taxon>Pterygota</taxon>
        <taxon>Neoptera</taxon>
        <taxon>Endopterygota</taxon>
        <taxon>Diptera</taxon>
        <taxon>Nematocera</taxon>
        <taxon>Chironomoidea</taxon>
        <taxon>Ceratopogonidae</taxon>
        <taxon>Ceratopogoninae</taxon>
        <taxon>Culicoides</taxon>
        <taxon>Monoculicoides</taxon>
    </lineage>
</organism>
<evidence type="ECO:0000313" key="2">
    <source>
        <dbReference type="EMBL" id="SSX25559.1"/>
    </source>
</evidence>
<reference evidence="2" key="2">
    <citation type="submission" date="2018-07" db="EMBL/GenBank/DDBJ databases">
        <authorList>
            <person name="Quirk P.G."/>
            <person name="Krulwich T.A."/>
        </authorList>
    </citation>
    <scope>NUCLEOTIDE SEQUENCE</scope>
</reference>
<name>A0A336KMJ5_CULSO</name>
<reference evidence="1" key="1">
    <citation type="submission" date="2018-04" db="EMBL/GenBank/DDBJ databases">
        <authorList>
            <person name="Go L.Y."/>
            <person name="Mitchell J.A."/>
        </authorList>
    </citation>
    <scope>NUCLEOTIDE SEQUENCE</scope>
    <source>
        <tissue evidence="1">Whole organism</tissue>
    </source>
</reference>
<accession>A0A336KMJ5</accession>
<dbReference type="VEuPathDB" id="VectorBase:CSON012465"/>
<sequence length="70" mass="8297">MMLCYYYYCYFDKITKFIRTGTADKNDFPLYFEKGAYETEVDESADINQTILTVTARNHDECKCGSIQFY</sequence>
<gene>
    <name evidence="1" type="primary">CSON012465</name>
</gene>
<dbReference type="EMBL" id="UFQS01000593">
    <property type="protein sequence ID" value="SSX05198.1"/>
    <property type="molecule type" value="Genomic_DNA"/>
</dbReference>
<dbReference type="AlphaFoldDB" id="A0A336KMJ5"/>